<keyword evidence="1" id="KW-1133">Transmembrane helix</keyword>
<dbReference type="EMBL" id="JBBPBM010000002">
    <property type="protein sequence ID" value="KAK8595817.1"/>
    <property type="molecule type" value="Genomic_DNA"/>
</dbReference>
<proteinExistence type="predicted"/>
<accession>A0ABR2G5G5</accession>
<evidence type="ECO:0000256" key="1">
    <source>
        <dbReference type="SAM" id="Phobius"/>
    </source>
</evidence>
<comment type="caution">
    <text evidence="2">The sequence shown here is derived from an EMBL/GenBank/DDBJ whole genome shotgun (WGS) entry which is preliminary data.</text>
</comment>
<evidence type="ECO:0000313" key="3">
    <source>
        <dbReference type="Proteomes" id="UP001472677"/>
    </source>
</evidence>
<keyword evidence="3" id="KW-1185">Reference proteome</keyword>
<organism evidence="2 3">
    <name type="scientific">Hibiscus sabdariffa</name>
    <name type="common">roselle</name>
    <dbReference type="NCBI Taxonomy" id="183260"/>
    <lineage>
        <taxon>Eukaryota</taxon>
        <taxon>Viridiplantae</taxon>
        <taxon>Streptophyta</taxon>
        <taxon>Embryophyta</taxon>
        <taxon>Tracheophyta</taxon>
        <taxon>Spermatophyta</taxon>
        <taxon>Magnoliopsida</taxon>
        <taxon>eudicotyledons</taxon>
        <taxon>Gunneridae</taxon>
        <taxon>Pentapetalae</taxon>
        <taxon>rosids</taxon>
        <taxon>malvids</taxon>
        <taxon>Malvales</taxon>
        <taxon>Malvaceae</taxon>
        <taxon>Malvoideae</taxon>
        <taxon>Hibiscus</taxon>
    </lineage>
</organism>
<sequence>MLRHIPYRKGEEERDGGMDAGRLCFPFKSRIMLEMAQISPELLFPQPFKVVRMILLLYWNLVWNPVNVTCAVVLLVQFC</sequence>
<keyword evidence="1" id="KW-0812">Transmembrane</keyword>
<gene>
    <name evidence="2" type="ORF">V6N12_064326</name>
</gene>
<reference evidence="2 3" key="1">
    <citation type="journal article" date="2024" name="G3 (Bethesda)">
        <title>Genome assembly of Hibiscus sabdariffa L. provides insights into metabolisms of medicinal natural products.</title>
        <authorList>
            <person name="Kim T."/>
        </authorList>
    </citation>
    <scope>NUCLEOTIDE SEQUENCE [LARGE SCALE GENOMIC DNA]</scope>
    <source>
        <strain evidence="2">TK-2024</strain>
        <tissue evidence="2">Old leaves</tissue>
    </source>
</reference>
<evidence type="ECO:0000313" key="2">
    <source>
        <dbReference type="EMBL" id="KAK8595817.1"/>
    </source>
</evidence>
<dbReference type="Proteomes" id="UP001472677">
    <property type="component" value="Unassembled WGS sequence"/>
</dbReference>
<name>A0ABR2G5G5_9ROSI</name>
<protein>
    <submittedName>
        <fullName evidence="2">Uncharacterized protein</fullName>
    </submittedName>
</protein>
<keyword evidence="1" id="KW-0472">Membrane</keyword>
<feature type="transmembrane region" description="Helical" evidence="1">
    <location>
        <begin position="56"/>
        <end position="78"/>
    </location>
</feature>